<proteinExistence type="predicted"/>
<sequence>MTLLQMTGMYQTIANDGCGFRRGSSRRPSRRTARAPKSHARKVFGWFRRRRRKPYATCCALWCNVTRWATSRAPGGGRGRWLSDLRQNRYRPADQPCVRLLFR</sequence>
<comment type="caution">
    <text evidence="1">The sequence shown here is derived from an EMBL/GenBank/DDBJ whole genome shotgun (WGS) entry which is preliminary data.</text>
</comment>
<keyword evidence="1" id="KW-0328">Glycosyltransferase</keyword>
<gene>
    <name evidence="1" type="primary">ftsI</name>
    <name evidence="1" type="ORF">I553_3461</name>
</gene>
<protein>
    <submittedName>
        <fullName evidence="1">Peptidoglycan synthase FtsI domain protein</fullName>
        <ecNumber evidence="1">2.4.1.129</ecNumber>
    </submittedName>
</protein>
<dbReference type="AlphaFoldDB" id="X7ZZ17"/>
<dbReference type="EC" id="2.4.1.129" evidence="1"/>
<evidence type="ECO:0000313" key="1">
    <source>
        <dbReference type="EMBL" id="EUA23973.1"/>
    </source>
</evidence>
<keyword evidence="1" id="KW-0808">Transferase</keyword>
<dbReference type="EMBL" id="JAOB01000068">
    <property type="protein sequence ID" value="EUA23973.1"/>
    <property type="molecule type" value="Genomic_DNA"/>
</dbReference>
<organism evidence="1">
    <name type="scientific">Mycobacterium xenopi 4042</name>
    <dbReference type="NCBI Taxonomy" id="1299334"/>
    <lineage>
        <taxon>Bacteria</taxon>
        <taxon>Bacillati</taxon>
        <taxon>Actinomycetota</taxon>
        <taxon>Actinomycetes</taxon>
        <taxon>Mycobacteriales</taxon>
        <taxon>Mycobacteriaceae</taxon>
        <taxon>Mycobacterium</taxon>
    </lineage>
</organism>
<dbReference type="GO" id="GO:0016757">
    <property type="term" value="F:glycosyltransferase activity"/>
    <property type="evidence" value="ECO:0007669"/>
    <property type="project" value="UniProtKB-KW"/>
</dbReference>
<accession>X7ZZ17</accession>
<dbReference type="PATRIC" id="fig|1299334.3.peg.6896"/>
<reference evidence="1" key="1">
    <citation type="submission" date="2014-01" db="EMBL/GenBank/DDBJ databases">
        <authorList>
            <person name="Brown-Elliot B."/>
            <person name="Wallace R."/>
            <person name="Lenaerts A."/>
            <person name="Ordway D."/>
            <person name="DeGroote M.A."/>
            <person name="Parker T."/>
            <person name="Sizemore C."/>
            <person name="Tallon L.J."/>
            <person name="Sadzewicz L.K."/>
            <person name="Sengamalay N."/>
            <person name="Fraser C.M."/>
            <person name="Hine E."/>
            <person name="Shefchek K.A."/>
            <person name="Das S.P."/>
            <person name="Tettelin H."/>
        </authorList>
    </citation>
    <scope>NUCLEOTIDE SEQUENCE [LARGE SCALE GENOMIC DNA]</scope>
    <source>
        <strain evidence="1">4042</strain>
    </source>
</reference>
<name>X7ZZ17_MYCXE</name>